<reference evidence="1 2" key="1">
    <citation type="submission" date="2019-12" db="EMBL/GenBank/DDBJ databases">
        <title>Whole-genome analyses of novel actinobacteria.</title>
        <authorList>
            <person name="Sahin N."/>
            <person name="Saygin H."/>
        </authorList>
    </citation>
    <scope>NUCLEOTIDE SEQUENCE [LARGE SCALE GENOMIC DNA]</scope>
    <source>
        <strain evidence="1 2">KC615</strain>
    </source>
</reference>
<comment type="caution">
    <text evidence="1">The sequence shown here is derived from an EMBL/GenBank/DDBJ whole genome shotgun (WGS) entry which is preliminary data.</text>
</comment>
<dbReference type="InterPro" id="IPR009776">
    <property type="entry name" value="Spore_0_M"/>
</dbReference>
<keyword evidence="2" id="KW-1185">Reference proteome</keyword>
<dbReference type="Pfam" id="PF07070">
    <property type="entry name" value="Spo0M"/>
    <property type="match status" value="1"/>
</dbReference>
<protein>
    <submittedName>
        <fullName evidence="1">Sporulation protein</fullName>
    </submittedName>
</protein>
<proteinExistence type="predicted"/>
<evidence type="ECO:0000313" key="1">
    <source>
        <dbReference type="EMBL" id="MXQ55582.1"/>
    </source>
</evidence>
<dbReference type="AlphaFoldDB" id="A0A6I4W5J5"/>
<name>A0A6I4W5J5_9BACL</name>
<dbReference type="Proteomes" id="UP000430692">
    <property type="component" value="Unassembled WGS sequence"/>
</dbReference>
<dbReference type="PANTHER" id="PTHR40053">
    <property type="entry name" value="SPORULATION-CONTROL PROTEIN SPO0M"/>
    <property type="match status" value="1"/>
</dbReference>
<sequence>MFNWMSSIGIGAATVDTHLERDQYAPGDIATGEVVIKGGVGTQVFSHIELQLMLEYHLEGEMKNKTYQAETFQISGPIEIHQHEIKRIPFQLTLPDMLPMSTGHFPIYIRTVLDARFAVDPKDEDRITVLPAKLVQHILKVIEDAGFILYKIENLELVEKPKDGIPFMQIFVFRPTGSNHGVIDEYSVVFTHTATSFRMEMEILRAEQALQSTFEWNHRDPESTFRINGNPAEGNPFEKLRTLLKRK</sequence>
<organism evidence="1 2">
    <name type="scientific">Shimazuella alba</name>
    <dbReference type="NCBI Taxonomy" id="2690964"/>
    <lineage>
        <taxon>Bacteria</taxon>
        <taxon>Bacillati</taxon>
        <taxon>Bacillota</taxon>
        <taxon>Bacilli</taxon>
        <taxon>Bacillales</taxon>
        <taxon>Thermoactinomycetaceae</taxon>
        <taxon>Shimazuella</taxon>
    </lineage>
</organism>
<dbReference type="EMBL" id="WUUL01000016">
    <property type="protein sequence ID" value="MXQ55582.1"/>
    <property type="molecule type" value="Genomic_DNA"/>
</dbReference>
<gene>
    <name evidence="1" type="ORF">GSM42_18015</name>
</gene>
<evidence type="ECO:0000313" key="2">
    <source>
        <dbReference type="Proteomes" id="UP000430692"/>
    </source>
</evidence>
<dbReference type="PANTHER" id="PTHR40053:SF1">
    <property type="entry name" value="SPORULATION-CONTROL PROTEIN SPO0M"/>
    <property type="match status" value="1"/>
</dbReference>
<accession>A0A6I4W5J5</accession>
<dbReference type="RefSeq" id="WP_160802934.1">
    <property type="nucleotide sequence ID" value="NZ_WUUL01000016.1"/>
</dbReference>